<dbReference type="InterPro" id="IPR054612">
    <property type="entry name" value="Phage_capsid-like_C"/>
</dbReference>
<feature type="domain" description="Phage capsid-like C-terminal" evidence="2">
    <location>
        <begin position="10"/>
        <end position="278"/>
    </location>
</feature>
<dbReference type="Pfam" id="PF05065">
    <property type="entry name" value="Phage_capsid"/>
    <property type="match status" value="1"/>
</dbReference>
<comment type="caution">
    <text evidence="3">The sequence shown here is derived from an EMBL/GenBank/DDBJ whole genome shotgun (WGS) entry which is preliminary data.</text>
</comment>
<evidence type="ECO:0000256" key="1">
    <source>
        <dbReference type="ARBA" id="ARBA00004328"/>
    </source>
</evidence>
<dbReference type="SUPFAM" id="SSF56563">
    <property type="entry name" value="Major capsid protein gp5"/>
    <property type="match status" value="1"/>
</dbReference>
<dbReference type="InterPro" id="IPR024455">
    <property type="entry name" value="Phage_capsid"/>
</dbReference>
<dbReference type="EMBL" id="BLLB01000002">
    <property type="protein sequence ID" value="GFH03138.1"/>
    <property type="molecule type" value="Genomic_DNA"/>
</dbReference>
<keyword evidence="4" id="KW-1185">Reference proteome</keyword>
<dbReference type="Proteomes" id="UP000465304">
    <property type="component" value="Unassembled WGS sequence"/>
</dbReference>
<dbReference type="AlphaFoldDB" id="A0A7I9ZR17"/>
<name>A0A7I9ZR17_9MYCO</name>
<organism evidence="3 4">
    <name type="scientific">Mycolicibacterium hippocampi</name>
    <dbReference type="NCBI Taxonomy" id="659824"/>
    <lineage>
        <taxon>Bacteria</taxon>
        <taxon>Bacillati</taxon>
        <taxon>Actinomycetota</taxon>
        <taxon>Actinomycetes</taxon>
        <taxon>Mycobacteriales</taxon>
        <taxon>Mycobacteriaceae</taxon>
        <taxon>Mycolicibacterium</taxon>
    </lineage>
</organism>
<protein>
    <recommendedName>
        <fullName evidence="2">Phage capsid-like C-terminal domain-containing protein</fullName>
    </recommendedName>
</protein>
<comment type="subcellular location">
    <subcellularLocation>
        <location evidence="1">Virion</location>
    </subcellularLocation>
</comment>
<dbReference type="Gene3D" id="3.30.2400.10">
    <property type="entry name" value="Major capsid protein gp5"/>
    <property type="match status" value="1"/>
</dbReference>
<evidence type="ECO:0000313" key="3">
    <source>
        <dbReference type="EMBL" id="GFH03138.1"/>
    </source>
</evidence>
<evidence type="ECO:0000259" key="2">
    <source>
        <dbReference type="Pfam" id="PF05065"/>
    </source>
</evidence>
<proteinExistence type="predicted"/>
<accession>A0A7I9ZR17</accession>
<evidence type="ECO:0000313" key="4">
    <source>
        <dbReference type="Proteomes" id="UP000465304"/>
    </source>
</evidence>
<dbReference type="RefSeq" id="WP_163890588.1">
    <property type="nucleotide sequence ID" value="NZ_BLLB01000002.1"/>
</dbReference>
<reference evidence="3 4" key="1">
    <citation type="journal article" date="2019" name="Emerg. Microbes Infect.">
        <title>Comprehensive subspecies identification of 175 nontuberculous mycobacteria species based on 7547 genomic profiles.</title>
        <authorList>
            <person name="Matsumoto Y."/>
            <person name="Kinjo T."/>
            <person name="Motooka D."/>
            <person name="Nabeya D."/>
            <person name="Jung N."/>
            <person name="Uechi K."/>
            <person name="Horii T."/>
            <person name="Iida T."/>
            <person name="Fujita J."/>
            <person name="Nakamura S."/>
        </authorList>
    </citation>
    <scope>NUCLEOTIDE SEQUENCE [LARGE SCALE GENOMIC DNA]</scope>
    <source>
        <strain evidence="3 4">JCM 30996</strain>
    </source>
</reference>
<dbReference type="Gene3D" id="3.30.2320.10">
    <property type="entry name" value="hypothetical protein PF0899 domain"/>
    <property type="match status" value="1"/>
</dbReference>
<gene>
    <name evidence="3" type="ORF">MHIP_36210</name>
</gene>
<dbReference type="NCBIfam" id="TIGR01554">
    <property type="entry name" value="major_cap_HK97"/>
    <property type="match status" value="1"/>
</dbReference>
<sequence length="283" mass="29675">MAIEIPSGNGTLLTNEVADILVGPLEQASTFLAAGPQIVDTPNPLRVPRISGGATAAFVAAGGQISDGDVTFDEVTLLPSALKGLKVLVRVSNELLRQSVVALEATLRTRLITDIANALDAALWNGVGTSDSVEGILKASGIATGDLDLTDPDSLIDGIDTALGNYVQPSHLAMRSATFTQFRKLKVGSTDARYLFDPAAAYAASRYNLFGLPVIITNNVPADTVAVVDFSKVIVARDVDSEVKILTETWGDYDSVGIRVVSRFDTALLQPKAVTLLTVPAGP</sequence>